<feature type="transmembrane region" description="Helical" evidence="12">
    <location>
        <begin position="12"/>
        <end position="32"/>
    </location>
</feature>
<dbReference type="SUPFAM" id="SSF46565">
    <property type="entry name" value="Chaperone J-domain"/>
    <property type="match status" value="1"/>
</dbReference>
<feature type="region of interest" description="Disordered" evidence="11">
    <location>
        <begin position="1170"/>
        <end position="1201"/>
    </location>
</feature>
<reference evidence="14" key="2">
    <citation type="submission" date="2021-03" db="UniProtKB">
        <authorList>
            <consortium name="EnsemblPlants"/>
        </authorList>
    </citation>
    <scope>IDENTIFICATION</scope>
</reference>
<dbReference type="PROSITE" id="PS50076">
    <property type="entry name" value="DNAJ_2"/>
    <property type="match status" value="1"/>
</dbReference>
<evidence type="ECO:0000256" key="11">
    <source>
        <dbReference type="SAM" id="MobiDB-lite"/>
    </source>
</evidence>
<keyword evidence="8 12" id="KW-1133">Transmembrane helix</keyword>
<dbReference type="InterPro" id="IPR001623">
    <property type="entry name" value="DnaJ_domain"/>
</dbReference>
<feature type="transmembrane region" description="Helical" evidence="12">
    <location>
        <begin position="638"/>
        <end position="658"/>
    </location>
</feature>
<evidence type="ECO:0000256" key="7">
    <source>
        <dbReference type="ARBA" id="ARBA00022824"/>
    </source>
</evidence>
<comment type="similarity">
    <text evidence="3">Belongs to the PIGG/PIGN/PIGO family. PIGG subfamily.</text>
</comment>
<evidence type="ECO:0000256" key="2">
    <source>
        <dbReference type="ARBA" id="ARBA00004687"/>
    </source>
</evidence>
<dbReference type="GO" id="GO:0006506">
    <property type="term" value="P:GPI anchor biosynthetic process"/>
    <property type="evidence" value="ECO:0007669"/>
    <property type="project" value="UniProtKB-UniPathway"/>
</dbReference>
<dbReference type="Gene3D" id="3.40.720.10">
    <property type="entry name" value="Alkaline Phosphatase, subunit A"/>
    <property type="match status" value="1"/>
</dbReference>
<dbReference type="InterPro" id="IPR017850">
    <property type="entry name" value="Alkaline_phosphatase_core_sf"/>
</dbReference>
<evidence type="ECO:0000313" key="15">
    <source>
        <dbReference type="Proteomes" id="UP000596661"/>
    </source>
</evidence>
<dbReference type="Pfam" id="PF19316">
    <property type="entry name" value="PIGO_PIGG"/>
    <property type="match status" value="1"/>
</dbReference>
<dbReference type="CDD" id="cd06257">
    <property type="entry name" value="DnaJ"/>
    <property type="match status" value="1"/>
</dbReference>
<evidence type="ECO:0000259" key="13">
    <source>
        <dbReference type="PROSITE" id="PS50076"/>
    </source>
</evidence>
<feature type="transmembrane region" description="Helical" evidence="12">
    <location>
        <begin position="476"/>
        <end position="499"/>
    </location>
</feature>
<keyword evidence="4" id="KW-0337">GPI-anchor biosynthesis</keyword>
<reference evidence="14" key="1">
    <citation type="submission" date="2018-11" db="EMBL/GenBank/DDBJ databases">
        <authorList>
            <person name="Grassa J C."/>
        </authorList>
    </citation>
    <scope>NUCLEOTIDE SEQUENCE [LARGE SCALE GENOMIC DNA]</scope>
</reference>
<keyword evidence="15" id="KW-1185">Reference proteome</keyword>
<comment type="pathway">
    <text evidence="2">Glycolipid biosynthesis; glycosylphosphatidylinositol-anchor biosynthesis.</text>
</comment>
<feature type="transmembrane region" description="Helical" evidence="12">
    <location>
        <begin position="520"/>
        <end position="538"/>
    </location>
</feature>
<keyword evidence="6 12" id="KW-0812">Transmembrane</keyword>
<dbReference type="InterPro" id="IPR039527">
    <property type="entry name" value="PIGG/GPI7"/>
</dbReference>
<dbReference type="OMA" id="NAWHEDA"/>
<keyword evidence="5" id="KW-0808">Transferase</keyword>
<feature type="transmembrane region" description="Helical" evidence="12">
    <location>
        <begin position="759"/>
        <end position="778"/>
    </location>
</feature>
<evidence type="ECO:0000256" key="3">
    <source>
        <dbReference type="ARBA" id="ARBA00005315"/>
    </source>
</evidence>
<dbReference type="UniPathway" id="UPA00196"/>
<dbReference type="InterPro" id="IPR045687">
    <property type="entry name" value="PIGG/GPI7_C"/>
</dbReference>
<dbReference type="InterPro" id="IPR037674">
    <property type="entry name" value="PIG-G_N"/>
</dbReference>
<dbReference type="EMBL" id="UZAU01000395">
    <property type="status" value="NOT_ANNOTATED_CDS"/>
    <property type="molecule type" value="Genomic_DNA"/>
</dbReference>
<sequence>MSSLTCTNLTIFTLTGVLIQIIGLSLFVFGFFPVKPALSGFSGPEAFRAPRSDSVQNHSMALPPPDKLRSLYQELSGLPPFDKLILMVIDGLPAEFVLGKDGNPPRRELVEAMPYTQSLLANGMAIGYHAKAAPPTVTMPRLKAMVSGAIGGFLDVAFNFNTQALLDDNLIDQFFKIGWKMVMLGDETWLKLFPGLFKRHDGVSSFFVKDTIQVDQNVSRHLPDELSRYDWDLMILHYLGLDHVGHIGGRNSVLMAPKLMEMDEVVKMIHTNRILNQMNNHGRTLLVVVSDHGMTENGNHGGSSYEETDSLALFIGLNDVSRFESFSQKTVDQVDIAPTLALLFSLPIPKNNVGILIPETFGHLADDQKLRALELNSWQLLRLLQAQLPGLSCEGFPYHESIDKTSGISKCNGSLETKFCCLYTTAEFLHNSWMSKDVSRFNHGDEYNIAVGAYNEFLRIASEWLARRATDKPFNLLGFGVAAMVLSCVILLSLLCLMCKEVYGRERKYVSNFESNIMHAWHLDEAFAIGVIFILVVSMGSSSMVEEEQYIWHFVSSTLLLLLLRKSAQYLQVERAQNIFNLFSGKNKYIGFQTLSIVLLLISGRILRGWHQGGVNWRDLPDISKWLEQAGGDHLLKALQLVAGLLFITLSLVSLSVFDLNRKSVAVIGFCFLTPGLLVLQHIMKHQDSMFAPSSYTATMLVQIIYTVLGFATLGITVALPWLSSCLNSKSFSNRFSYESASGPDELCYKPLLVEFRNCSFVIGWAYICSWCLLQLLLQQPINSMPILLLFLQVLVGMLYCFHSGEDNKLWVEVAVFYYMGMAGHYALGNSNSLATIDVAGAFILQLERAIHWMPPLSGFIKANVNAALDLTNGYCGLDMIVRNDHKEVLGSTSLFVDGGLLSEIAKTPDTKMVDLQSNVSPPPSNSLLLHHSLQCLSRRDFLGCRNYALKAQESDPNIRADASQVLAVADVLHASERRLKNNRLDYYSILQISRTVSNDRRLIWDQFSKLVSLVNPKNNKFAFSTQAYGLLLEAWRLLSDPKKKAQYDIEIGDLPEVAEEVGVSDHGNGSGENSETFWTVCPFCYCMFEYEKVYEGCCLRCQNCKRGFHGVAISPPSPEIMVPGESRYYFCYGVFSVKYSEEENNANVNDVKKRKCGLDDHGVVDISDDEGLASLNDDSSHSGNNGKSNDSSVDSKNGDDQDFVDDFWEEVLETENLGKHESEIGTTEVGVGQNLPKRIVKARARRRKNIKSVALKSNKMAGNPIKRAQTTELVGDDGDIAMGVAGSDVNVDKGKGIVNGEDENEVNAWHEDAHSGVVFTEVEDDVFDGLLCDW</sequence>
<dbReference type="Gramene" id="evm.model.04.1623">
    <property type="protein sequence ID" value="cds.evm.model.04.1623"/>
    <property type="gene ID" value="evm.TU.04.1623"/>
</dbReference>
<dbReference type="FunFam" id="3.40.720.10:FF:000078">
    <property type="entry name" value="GPI ethanolamine phosphate transferase 2 isoform X4"/>
    <property type="match status" value="1"/>
</dbReference>
<feature type="transmembrane region" description="Helical" evidence="12">
    <location>
        <begin position="704"/>
        <end position="723"/>
    </location>
</feature>
<dbReference type="PANTHER" id="PTHR23072:SF0">
    <property type="entry name" value="GPI ETHANOLAMINE PHOSPHATE TRANSFERASE 2"/>
    <property type="match status" value="1"/>
</dbReference>
<evidence type="ECO:0000256" key="8">
    <source>
        <dbReference type="ARBA" id="ARBA00022989"/>
    </source>
</evidence>
<dbReference type="Pfam" id="PF00226">
    <property type="entry name" value="DnaJ"/>
    <property type="match status" value="1"/>
</dbReference>
<dbReference type="InterPro" id="IPR002591">
    <property type="entry name" value="Phosphodiest/P_Trfase"/>
</dbReference>
<protein>
    <recommendedName>
        <fullName evidence="13">J domain-containing protein</fullName>
    </recommendedName>
</protein>
<feature type="transmembrane region" description="Helical" evidence="12">
    <location>
        <begin position="665"/>
        <end position="684"/>
    </location>
</feature>
<evidence type="ECO:0000256" key="1">
    <source>
        <dbReference type="ARBA" id="ARBA00004477"/>
    </source>
</evidence>
<feature type="transmembrane region" description="Helical" evidence="12">
    <location>
        <begin position="589"/>
        <end position="607"/>
    </location>
</feature>
<feature type="domain" description="J" evidence="13">
    <location>
        <begin position="986"/>
        <end position="1052"/>
    </location>
</feature>
<evidence type="ECO:0000256" key="10">
    <source>
        <dbReference type="ARBA" id="ARBA00023180"/>
    </source>
</evidence>
<keyword evidence="9 12" id="KW-0472">Membrane</keyword>
<evidence type="ECO:0000256" key="6">
    <source>
        <dbReference type="ARBA" id="ARBA00022692"/>
    </source>
</evidence>
<feature type="transmembrane region" description="Helical" evidence="12">
    <location>
        <begin position="784"/>
        <end position="803"/>
    </location>
</feature>
<dbReference type="InterPro" id="IPR036869">
    <property type="entry name" value="J_dom_sf"/>
</dbReference>
<evidence type="ECO:0000256" key="12">
    <source>
        <dbReference type="SAM" id="Phobius"/>
    </source>
</evidence>
<organism evidence="14 15">
    <name type="scientific">Cannabis sativa</name>
    <name type="common">Hemp</name>
    <name type="synonym">Marijuana</name>
    <dbReference type="NCBI Taxonomy" id="3483"/>
    <lineage>
        <taxon>Eukaryota</taxon>
        <taxon>Viridiplantae</taxon>
        <taxon>Streptophyta</taxon>
        <taxon>Embryophyta</taxon>
        <taxon>Tracheophyta</taxon>
        <taxon>Spermatophyta</taxon>
        <taxon>Magnoliopsida</taxon>
        <taxon>eudicotyledons</taxon>
        <taxon>Gunneridae</taxon>
        <taxon>Pentapetalae</taxon>
        <taxon>rosids</taxon>
        <taxon>fabids</taxon>
        <taxon>Rosales</taxon>
        <taxon>Cannabaceae</taxon>
        <taxon>Cannabis</taxon>
    </lineage>
</organism>
<dbReference type="EnsemblPlants" id="evm.model.04.1623">
    <property type="protein sequence ID" value="cds.evm.model.04.1623"/>
    <property type="gene ID" value="evm.TU.04.1623"/>
</dbReference>
<evidence type="ECO:0000256" key="9">
    <source>
        <dbReference type="ARBA" id="ARBA00023136"/>
    </source>
</evidence>
<comment type="subcellular location">
    <subcellularLocation>
        <location evidence="1">Endoplasmic reticulum membrane</location>
        <topology evidence="1">Multi-pass membrane protein</topology>
    </subcellularLocation>
</comment>
<evidence type="ECO:0000313" key="14">
    <source>
        <dbReference type="EnsemblPlants" id="cds.evm.model.04.1623"/>
    </source>
</evidence>
<name>A0A803PDV1_CANSA</name>
<proteinExistence type="inferred from homology"/>
<dbReference type="SUPFAM" id="SSF53649">
    <property type="entry name" value="Alkaline phosphatase-like"/>
    <property type="match status" value="1"/>
</dbReference>
<evidence type="ECO:0000256" key="4">
    <source>
        <dbReference type="ARBA" id="ARBA00022502"/>
    </source>
</evidence>
<dbReference type="GO" id="GO:0051267">
    <property type="term" value="F:CP2 mannose-ethanolamine phosphotransferase activity"/>
    <property type="evidence" value="ECO:0007669"/>
    <property type="project" value="TreeGrafter"/>
</dbReference>
<dbReference type="GO" id="GO:0005789">
    <property type="term" value="C:endoplasmic reticulum membrane"/>
    <property type="evidence" value="ECO:0007669"/>
    <property type="project" value="UniProtKB-SubCell"/>
</dbReference>
<dbReference type="Pfam" id="PF01663">
    <property type="entry name" value="Phosphodiest"/>
    <property type="match status" value="1"/>
</dbReference>
<keyword evidence="10" id="KW-0325">Glycoprotein</keyword>
<dbReference type="PANTHER" id="PTHR23072">
    <property type="entry name" value="PHOSPHATIDYLINOSITOL GLYCAN-RELATED"/>
    <property type="match status" value="1"/>
</dbReference>
<keyword evidence="7" id="KW-0256">Endoplasmic reticulum</keyword>
<dbReference type="CDD" id="cd16024">
    <property type="entry name" value="GPI_EPT_2"/>
    <property type="match status" value="1"/>
</dbReference>
<feature type="transmembrane region" description="Helical" evidence="12">
    <location>
        <begin position="550"/>
        <end position="568"/>
    </location>
</feature>
<dbReference type="Proteomes" id="UP000596661">
    <property type="component" value="Chromosome 4"/>
</dbReference>
<dbReference type="Gene3D" id="1.10.287.110">
    <property type="entry name" value="DnaJ domain"/>
    <property type="match status" value="1"/>
</dbReference>
<evidence type="ECO:0000256" key="5">
    <source>
        <dbReference type="ARBA" id="ARBA00022679"/>
    </source>
</evidence>
<feature type="compositionally biased region" description="Polar residues" evidence="11">
    <location>
        <begin position="1182"/>
        <end position="1196"/>
    </location>
</feature>
<feature type="transmembrane region" description="Helical" evidence="12">
    <location>
        <begin position="810"/>
        <end position="828"/>
    </location>
</feature>
<accession>A0A803PDV1</accession>